<name>A0A858U3R3_9MOLU</name>
<dbReference type="RefSeq" id="WP_169605161.1">
    <property type="nucleotide sequence ID" value="NZ_CP051481.1"/>
</dbReference>
<dbReference type="NCBIfam" id="NF045978">
    <property type="entry name" value="ComEA_MAG0490"/>
    <property type="match status" value="1"/>
</dbReference>
<organism evidence="1 2">
    <name type="scientific">Mycoplasma phocoenae</name>
    <dbReference type="NCBI Taxonomy" id="754517"/>
    <lineage>
        <taxon>Bacteria</taxon>
        <taxon>Bacillati</taxon>
        <taxon>Mycoplasmatota</taxon>
        <taxon>Mollicutes</taxon>
        <taxon>Mycoplasmataceae</taxon>
        <taxon>Mycoplasma</taxon>
    </lineage>
</organism>
<evidence type="ECO:0008006" key="3">
    <source>
        <dbReference type="Google" id="ProtNLM"/>
    </source>
</evidence>
<proteinExistence type="predicted"/>
<accession>A0A858U3R3</accession>
<keyword evidence="2" id="KW-1185">Reference proteome</keyword>
<dbReference type="AlphaFoldDB" id="A0A858U3R3"/>
<evidence type="ECO:0000313" key="1">
    <source>
        <dbReference type="EMBL" id="QJG67110.1"/>
    </source>
</evidence>
<sequence length="162" mass="18766">MKRIYKSSLLMLSFVLCVSTVLVITNLKKHSQPSKHSNNIIIYFSGAVKYPGKISIDKNENFKSVLNKVGIKSNADFSKIDFSQKIVNNKKYYIPYKNGEKIHWKDIKQLETLLNWKIYKKQAKLILNLFKNSTELTWESIEKINGVGEKTINILKTKILIN</sequence>
<dbReference type="KEGG" id="mphe:HGG69_02180"/>
<evidence type="ECO:0000313" key="2">
    <source>
        <dbReference type="Proteomes" id="UP000501060"/>
    </source>
</evidence>
<gene>
    <name evidence="1" type="ORF">HGG69_02180</name>
</gene>
<reference evidence="1 2" key="1">
    <citation type="submission" date="2020-04" db="EMBL/GenBank/DDBJ databases">
        <title>Novel Mycoplasma species detected in Phocoena phocoena (harbor porpoise) from the USA.</title>
        <authorList>
            <person name="Volokhov D.V."/>
        </authorList>
    </citation>
    <scope>NUCLEOTIDE SEQUENCE [LARGE SCALE GENOMIC DNA]</scope>
    <source>
        <strain evidence="1 2">Phocoena C-264-GEN</strain>
    </source>
</reference>
<protein>
    <recommendedName>
        <fullName evidence="3">Competence protein ComEA</fullName>
    </recommendedName>
</protein>
<dbReference type="EMBL" id="CP051481">
    <property type="protein sequence ID" value="QJG67110.1"/>
    <property type="molecule type" value="Genomic_DNA"/>
</dbReference>
<dbReference type="Proteomes" id="UP000501060">
    <property type="component" value="Chromosome"/>
</dbReference>